<sequence>MIYPLPGEGKIRKEGQMLQIRATMRGCPSLTMISIGGHSVGLHRGVTLYGGRTTCFWLDYSAISSPPIYGSEETTITVKCGWMFRSIGSQTPNRLTKGGPRQYDALRKWGNKRDRERRR</sequence>
<organism evidence="2 3">
    <name type="scientific">Pristionchus pacificus</name>
    <name type="common">Parasitic nematode worm</name>
    <dbReference type="NCBI Taxonomy" id="54126"/>
    <lineage>
        <taxon>Eukaryota</taxon>
        <taxon>Metazoa</taxon>
        <taxon>Ecdysozoa</taxon>
        <taxon>Nematoda</taxon>
        <taxon>Chromadorea</taxon>
        <taxon>Rhabditida</taxon>
        <taxon>Rhabditina</taxon>
        <taxon>Diplogasteromorpha</taxon>
        <taxon>Diplogasteroidea</taxon>
        <taxon>Neodiplogasteridae</taxon>
        <taxon>Pristionchus</taxon>
    </lineage>
</organism>
<protein>
    <submittedName>
        <fullName evidence="2">Uncharacterized protein</fullName>
    </submittedName>
</protein>
<reference evidence="2" key="2">
    <citation type="submission" date="2022-06" db="UniProtKB">
        <authorList>
            <consortium name="EnsemblMetazoa"/>
        </authorList>
    </citation>
    <scope>IDENTIFICATION</scope>
    <source>
        <strain evidence="2">PS312</strain>
    </source>
</reference>
<feature type="region of interest" description="Disordered" evidence="1">
    <location>
        <begin position="88"/>
        <end position="119"/>
    </location>
</feature>
<keyword evidence="3" id="KW-1185">Reference proteome</keyword>
<dbReference type="AlphaFoldDB" id="A0A2A6BVU2"/>
<accession>A0A2A6BVU2</accession>
<gene>
    <name evidence="2" type="primary">WBGene00284185</name>
</gene>
<evidence type="ECO:0000313" key="3">
    <source>
        <dbReference type="Proteomes" id="UP000005239"/>
    </source>
</evidence>
<proteinExistence type="predicted"/>
<feature type="compositionally biased region" description="Basic and acidic residues" evidence="1">
    <location>
        <begin position="104"/>
        <end position="119"/>
    </location>
</feature>
<evidence type="ECO:0000313" key="2">
    <source>
        <dbReference type="EnsemblMetazoa" id="PPA45816.1"/>
    </source>
</evidence>
<dbReference type="Proteomes" id="UP000005239">
    <property type="component" value="Unassembled WGS sequence"/>
</dbReference>
<name>A0A2A6BVU2_PRIPA</name>
<reference evidence="3" key="1">
    <citation type="journal article" date="2008" name="Nat. Genet.">
        <title>The Pristionchus pacificus genome provides a unique perspective on nematode lifestyle and parasitism.</title>
        <authorList>
            <person name="Dieterich C."/>
            <person name="Clifton S.W."/>
            <person name="Schuster L.N."/>
            <person name="Chinwalla A."/>
            <person name="Delehaunty K."/>
            <person name="Dinkelacker I."/>
            <person name="Fulton L."/>
            <person name="Fulton R."/>
            <person name="Godfrey J."/>
            <person name="Minx P."/>
            <person name="Mitreva M."/>
            <person name="Roeseler W."/>
            <person name="Tian H."/>
            <person name="Witte H."/>
            <person name="Yang S.P."/>
            <person name="Wilson R.K."/>
            <person name="Sommer R.J."/>
        </authorList>
    </citation>
    <scope>NUCLEOTIDE SEQUENCE [LARGE SCALE GENOMIC DNA]</scope>
    <source>
        <strain evidence="3">PS312</strain>
    </source>
</reference>
<evidence type="ECO:0000256" key="1">
    <source>
        <dbReference type="SAM" id="MobiDB-lite"/>
    </source>
</evidence>
<accession>A0A8R1Z669</accession>
<dbReference type="EnsemblMetazoa" id="PPA45816.1">
    <property type="protein sequence ID" value="PPA45816.1"/>
    <property type="gene ID" value="WBGene00284185"/>
</dbReference>